<dbReference type="SUPFAM" id="SSF63520">
    <property type="entry name" value="PTS-regulatory domain, PRD"/>
    <property type="match status" value="2"/>
</dbReference>
<gene>
    <name evidence="9" type="primary">licR_1</name>
    <name evidence="9" type="ORF">SDC9_44475</name>
</gene>
<dbReference type="InterPro" id="IPR050661">
    <property type="entry name" value="BglG_antiterminators"/>
</dbReference>
<dbReference type="Gene3D" id="1.10.10.10">
    <property type="entry name" value="Winged helix-like DNA-binding domain superfamily/Winged helix DNA-binding domain"/>
    <property type="match status" value="1"/>
</dbReference>
<evidence type="ECO:0000259" key="6">
    <source>
        <dbReference type="PROSITE" id="PS51094"/>
    </source>
</evidence>
<dbReference type="InterPro" id="IPR007737">
    <property type="entry name" value="Mga_HTH"/>
</dbReference>
<dbReference type="GO" id="GO:0009401">
    <property type="term" value="P:phosphoenolpyruvate-dependent sugar phosphotransferase system"/>
    <property type="evidence" value="ECO:0007669"/>
    <property type="project" value="InterPro"/>
</dbReference>
<dbReference type="AlphaFoldDB" id="A0A644W3H0"/>
<feature type="domain" description="PRD" evidence="8">
    <location>
        <begin position="303"/>
        <end position="410"/>
    </location>
</feature>
<dbReference type="PROSITE" id="PS51372">
    <property type="entry name" value="PRD_2"/>
    <property type="match status" value="2"/>
</dbReference>
<keyword evidence="1" id="KW-0808">Transferase</keyword>
<keyword evidence="2" id="KW-0677">Repeat</keyword>
<dbReference type="PANTHER" id="PTHR30185:SF13">
    <property type="entry name" value="LICABCH OPERON REGULATOR-RELATED"/>
    <property type="match status" value="1"/>
</dbReference>
<dbReference type="InterPro" id="IPR002178">
    <property type="entry name" value="PTS_EIIA_type-2_dom"/>
</dbReference>
<evidence type="ECO:0000313" key="9">
    <source>
        <dbReference type="EMBL" id="MPL98275.1"/>
    </source>
</evidence>
<dbReference type="Pfam" id="PF00874">
    <property type="entry name" value="PRD"/>
    <property type="match status" value="2"/>
</dbReference>
<dbReference type="InterPro" id="IPR036390">
    <property type="entry name" value="WH_DNA-bd_sf"/>
</dbReference>
<dbReference type="SUPFAM" id="SSF55804">
    <property type="entry name" value="Phoshotransferase/anion transport protein"/>
    <property type="match status" value="1"/>
</dbReference>
<evidence type="ECO:0000256" key="2">
    <source>
        <dbReference type="ARBA" id="ARBA00022737"/>
    </source>
</evidence>
<evidence type="ECO:0000256" key="1">
    <source>
        <dbReference type="ARBA" id="ARBA00022679"/>
    </source>
</evidence>
<feature type="domain" description="PTS EIIB type-2" evidence="7">
    <location>
        <begin position="415"/>
        <end position="505"/>
    </location>
</feature>
<dbReference type="InterPro" id="IPR013196">
    <property type="entry name" value="HTH_11"/>
</dbReference>
<dbReference type="SUPFAM" id="SSF46785">
    <property type="entry name" value="Winged helix' DNA-binding domain"/>
    <property type="match status" value="1"/>
</dbReference>
<evidence type="ECO:0000256" key="5">
    <source>
        <dbReference type="ARBA" id="ARBA00023163"/>
    </source>
</evidence>
<dbReference type="InterPro" id="IPR036634">
    <property type="entry name" value="PRD_sf"/>
</dbReference>
<dbReference type="Gene3D" id="3.40.50.2300">
    <property type="match status" value="1"/>
</dbReference>
<evidence type="ECO:0000259" key="8">
    <source>
        <dbReference type="PROSITE" id="PS51372"/>
    </source>
</evidence>
<evidence type="ECO:0000259" key="7">
    <source>
        <dbReference type="PROSITE" id="PS51099"/>
    </source>
</evidence>
<dbReference type="PROSITE" id="PS51099">
    <property type="entry name" value="PTS_EIIB_TYPE_2"/>
    <property type="match status" value="1"/>
</dbReference>
<dbReference type="GO" id="GO:0003700">
    <property type="term" value="F:DNA-binding transcription factor activity"/>
    <property type="evidence" value="ECO:0007669"/>
    <property type="project" value="InterPro"/>
</dbReference>
<proteinExistence type="predicted"/>
<keyword evidence="3" id="KW-0805">Transcription regulation</keyword>
<dbReference type="GO" id="GO:0008982">
    <property type="term" value="F:protein-N(PI)-phosphohistidine-sugar phosphotransferase activity"/>
    <property type="evidence" value="ECO:0007669"/>
    <property type="project" value="InterPro"/>
</dbReference>
<keyword evidence="4" id="KW-0010">Activator</keyword>
<dbReference type="Gene3D" id="3.40.930.10">
    <property type="entry name" value="Mannitol-specific EII, Chain A"/>
    <property type="match status" value="1"/>
</dbReference>
<dbReference type="InterPro" id="IPR011608">
    <property type="entry name" value="PRD"/>
</dbReference>
<dbReference type="Pfam" id="PF00359">
    <property type="entry name" value="PTS_EIIA_2"/>
    <property type="match status" value="1"/>
</dbReference>
<dbReference type="CDD" id="cd05568">
    <property type="entry name" value="PTS_IIB_bgl_like"/>
    <property type="match status" value="1"/>
</dbReference>
<accession>A0A644W3H0</accession>
<comment type="caution">
    <text evidence="9">The sequence shown here is derived from an EMBL/GenBank/DDBJ whole genome shotgun (WGS) entry which is preliminary data.</text>
</comment>
<protein>
    <submittedName>
        <fullName evidence="9">Putative licABCH operon regulator</fullName>
    </submittedName>
</protein>
<dbReference type="PANTHER" id="PTHR30185">
    <property type="entry name" value="CRYPTIC BETA-GLUCOSIDE BGL OPERON ANTITERMINATOR"/>
    <property type="match status" value="1"/>
</dbReference>
<organism evidence="9">
    <name type="scientific">bioreactor metagenome</name>
    <dbReference type="NCBI Taxonomy" id="1076179"/>
    <lineage>
        <taxon>unclassified sequences</taxon>
        <taxon>metagenomes</taxon>
        <taxon>ecological metagenomes</taxon>
    </lineage>
</organism>
<dbReference type="Pfam" id="PF08279">
    <property type="entry name" value="HTH_11"/>
    <property type="match status" value="1"/>
</dbReference>
<dbReference type="SMART" id="SM00420">
    <property type="entry name" value="HTH_DEOR"/>
    <property type="match status" value="1"/>
</dbReference>
<dbReference type="Pfam" id="PF02302">
    <property type="entry name" value="PTS_IIB"/>
    <property type="match status" value="1"/>
</dbReference>
<sequence>MINSERQKQIIDILMNKNKIVKGEDLCTTIGVSSRTIRSDIKELNDTLKNHGAVISSEKGKGYFLDIQKKDIFKEFLNRLNDNKKSYYINLSTKERAEYIIIRLLLNEIIGFDGIIQMDLADELFISLSSLKNDIKLSKNILHNMKLDIVKNSNKGIVISGKEDDIRKCILKYLKSNNKFFISEFKIIFERELGKGALNNIERILIENLQKYKLRLTDIAFNNLLNFTYIMVIRNIKNKDAKYDDKEIALLHKENKIEIAQSLCKDLENSLNIKLDKQGICYITRYIISSNLIIKDSEKSYLETEKSNFSLINEISKEILKIYNIDLSKDDILINFLDNHLRAAINRAKYEIKIENSMLSTIKNNYPFAFELGVLANKTIERIVGIRLSEDDIGFLTLHFAASLERIKGKKVNVKKGILVCTTGVGTSLLLKVKLESKFKDKLDIVDTIPWYEFDKDILENIDLIITTIPLDIDSKKVIYIKNLLDKEEVKLIKDIIYDSNIYSTRLLDIFKEELFMKSIDGLGRYDVLEKITNNLLKLNYINNIVKEEIFKREQLSSTEIGDLVAIPHTMHDGIEKSFIAVAILRKAITWEKEKVQVVFLVGIAKKDHRLLKVILEQVYKKILDIDLVFELIKANNFDEFIKIID</sequence>
<dbReference type="PROSITE" id="PS51094">
    <property type="entry name" value="PTS_EIIA_TYPE_2"/>
    <property type="match status" value="1"/>
</dbReference>
<reference evidence="9" key="1">
    <citation type="submission" date="2019-08" db="EMBL/GenBank/DDBJ databases">
        <authorList>
            <person name="Kucharzyk K."/>
            <person name="Murdoch R.W."/>
            <person name="Higgins S."/>
            <person name="Loffler F."/>
        </authorList>
    </citation>
    <scope>NUCLEOTIDE SEQUENCE</scope>
</reference>
<dbReference type="InterPro" id="IPR003501">
    <property type="entry name" value="PTS_EIIB_2/3"/>
</dbReference>
<dbReference type="CDD" id="cd00211">
    <property type="entry name" value="PTS_IIA_fru"/>
    <property type="match status" value="1"/>
</dbReference>
<dbReference type="InterPro" id="IPR001034">
    <property type="entry name" value="DeoR_HTH"/>
</dbReference>
<keyword evidence="5" id="KW-0804">Transcription</keyword>
<dbReference type="InterPro" id="IPR036388">
    <property type="entry name" value="WH-like_DNA-bd_sf"/>
</dbReference>
<feature type="domain" description="PRD" evidence="8">
    <location>
        <begin position="192"/>
        <end position="297"/>
    </location>
</feature>
<dbReference type="Gene3D" id="1.10.1790.10">
    <property type="entry name" value="PRD domain"/>
    <property type="match status" value="2"/>
</dbReference>
<name>A0A644W3H0_9ZZZZ</name>
<dbReference type="SUPFAM" id="SSF52794">
    <property type="entry name" value="PTS system IIB component-like"/>
    <property type="match status" value="1"/>
</dbReference>
<dbReference type="InterPro" id="IPR016152">
    <property type="entry name" value="PTrfase/Anion_transptr"/>
</dbReference>
<evidence type="ECO:0000256" key="4">
    <source>
        <dbReference type="ARBA" id="ARBA00023159"/>
    </source>
</evidence>
<dbReference type="InterPro" id="IPR013011">
    <property type="entry name" value="PTS_EIIB_2"/>
</dbReference>
<dbReference type="InterPro" id="IPR036095">
    <property type="entry name" value="PTS_EIIB-like_sf"/>
</dbReference>
<evidence type="ECO:0000256" key="3">
    <source>
        <dbReference type="ARBA" id="ARBA00023015"/>
    </source>
</evidence>
<dbReference type="Pfam" id="PF05043">
    <property type="entry name" value="Mga"/>
    <property type="match status" value="1"/>
</dbReference>
<dbReference type="EMBL" id="VSSQ01000599">
    <property type="protein sequence ID" value="MPL98275.1"/>
    <property type="molecule type" value="Genomic_DNA"/>
</dbReference>
<feature type="domain" description="PTS EIIA type-2" evidence="6">
    <location>
        <begin position="509"/>
        <end position="646"/>
    </location>
</feature>